<dbReference type="STRING" id="133383.A0A1R0H1Q8"/>
<dbReference type="InterPro" id="IPR012875">
    <property type="entry name" value="SDHF4"/>
</dbReference>
<feature type="region of interest" description="Disordered" evidence="3">
    <location>
        <begin position="58"/>
        <end position="115"/>
    </location>
</feature>
<dbReference type="OrthoDB" id="201362at2759"/>
<keyword evidence="6" id="KW-1185">Reference proteome</keyword>
<feature type="compositionally biased region" description="Basic and acidic residues" evidence="3">
    <location>
        <begin position="102"/>
        <end position="115"/>
    </location>
</feature>
<sequence length="115" mass="12926">MIQISRALHIAPAKRLLSVFAINSAPDGSNKMPFEKQQPIKLGDKKLQAKIESKLLDSENKMLDSSQETKIPMKDHEYEPFENNTNPSTGEIGGPKGPEPTRYGDWERKGRVSDF</sequence>
<organism evidence="5 6">
    <name type="scientific">Smittium mucronatum</name>
    <dbReference type="NCBI Taxonomy" id="133383"/>
    <lineage>
        <taxon>Eukaryota</taxon>
        <taxon>Fungi</taxon>
        <taxon>Fungi incertae sedis</taxon>
        <taxon>Zoopagomycota</taxon>
        <taxon>Kickxellomycotina</taxon>
        <taxon>Harpellomycetes</taxon>
        <taxon>Harpellales</taxon>
        <taxon>Legeriomycetaceae</taxon>
        <taxon>Smittium</taxon>
    </lineage>
</organism>
<comment type="similarity">
    <text evidence="1">Belongs to the SDHAF4 family.</text>
</comment>
<dbReference type="EMBL" id="LSSL01002901">
    <property type="protein sequence ID" value="OLY80986.1"/>
    <property type="molecule type" value="Genomic_DNA"/>
</dbReference>
<protein>
    <recommendedName>
        <fullName evidence="2">Succinate dehydrogenase assembly factor 4, mitochondrial</fullName>
    </recommendedName>
</protein>
<evidence type="ECO:0000256" key="2">
    <source>
        <dbReference type="ARBA" id="ARBA00022170"/>
    </source>
</evidence>
<reference evidence="5 6" key="1">
    <citation type="journal article" date="2016" name="Mol. Biol. Evol.">
        <title>Genome-Wide Survey of Gut Fungi (Harpellales) Reveals the First Horizontally Transferred Ubiquitin Gene from a Mosquito Host.</title>
        <authorList>
            <person name="Wang Y."/>
            <person name="White M.M."/>
            <person name="Kvist S."/>
            <person name="Moncalvo J.M."/>
        </authorList>
    </citation>
    <scope>NUCLEOTIDE SEQUENCE [LARGE SCALE GENOMIC DNA]</scope>
    <source>
        <strain evidence="5 6">ALG-7-W6</strain>
    </source>
</reference>
<dbReference type="GO" id="GO:0034553">
    <property type="term" value="P:mitochondrial respiratory chain complex II assembly"/>
    <property type="evidence" value="ECO:0007669"/>
    <property type="project" value="TreeGrafter"/>
</dbReference>
<dbReference type="EMBL" id="LSSL01001092">
    <property type="protein sequence ID" value="OLY83061.1"/>
    <property type="molecule type" value="Genomic_DNA"/>
</dbReference>
<dbReference type="Pfam" id="PF07896">
    <property type="entry name" value="DUF1674"/>
    <property type="match status" value="1"/>
</dbReference>
<dbReference type="AlphaFoldDB" id="A0A1R0H1Q8"/>
<dbReference type="PANTHER" id="PTHR28524:SF3">
    <property type="entry name" value="SUCCINATE DEHYDROGENASE ASSEMBLY FACTOR 4, MITOCHONDRIAL"/>
    <property type="match status" value="1"/>
</dbReference>
<evidence type="ECO:0000256" key="1">
    <source>
        <dbReference type="ARBA" id="ARBA00005701"/>
    </source>
</evidence>
<evidence type="ECO:0000313" key="6">
    <source>
        <dbReference type="Proteomes" id="UP000187455"/>
    </source>
</evidence>
<dbReference type="Proteomes" id="UP000187455">
    <property type="component" value="Unassembled WGS sequence"/>
</dbReference>
<evidence type="ECO:0000313" key="4">
    <source>
        <dbReference type="EMBL" id="OLY80986.1"/>
    </source>
</evidence>
<evidence type="ECO:0000313" key="5">
    <source>
        <dbReference type="EMBL" id="OLY83061.1"/>
    </source>
</evidence>
<reference evidence="5" key="2">
    <citation type="submission" date="2017-01" db="EMBL/GenBank/DDBJ databases">
        <authorList>
            <person name="Mah S.A."/>
            <person name="Swanson W.J."/>
            <person name="Moy G.W."/>
            <person name="Vacquier V.D."/>
        </authorList>
    </citation>
    <scope>NUCLEOTIDE SEQUENCE</scope>
    <source>
        <strain evidence="5">ALG-7-W6</strain>
    </source>
</reference>
<dbReference type="GO" id="GO:0005739">
    <property type="term" value="C:mitochondrion"/>
    <property type="evidence" value="ECO:0007669"/>
    <property type="project" value="TreeGrafter"/>
</dbReference>
<dbReference type="PANTHER" id="PTHR28524">
    <property type="entry name" value="SUCCINATE DEHYDROGENASE ASSEMBLY FACTOR 4, MITOCHONDRIAL"/>
    <property type="match status" value="1"/>
</dbReference>
<gene>
    <name evidence="5" type="ORF">AYI68_g2813</name>
    <name evidence="4" type="ORF">AYI68_g4913</name>
</gene>
<accession>A0A1R0H1Q8</accession>
<comment type="caution">
    <text evidence="5">The sequence shown here is derived from an EMBL/GenBank/DDBJ whole genome shotgun (WGS) entry which is preliminary data.</text>
</comment>
<evidence type="ECO:0000256" key="3">
    <source>
        <dbReference type="SAM" id="MobiDB-lite"/>
    </source>
</evidence>
<proteinExistence type="inferred from homology"/>
<name>A0A1R0H1Q8_9FUNG</name>